<dbReference type="GO" id="GO:0010468">
    <property type="term" value="P:regulation of gene expression"/>
    <property type="evidence" value="ECO:0007669"/>
    <property type="project" value="TreeGrafter"/>
</dbReference>
<dbReference type="Pfam" id="PF04000">
    <property type="entry name" value="Sas10_Utp3"/>
    <property type="match status" value="1"/>
</dbReference>
<protein>
    <recommendedName>
        <fullName evidence="3 7">Nuclear nucleic acid-binding protein C1D</fullName>
    </recommendedName>
</protein>
<keyword evidence="7" id="KW-0963">Cytoplasm</keyword>
<dbReference type="Proteomes" id="UP000198287">
    <property type="component" value="Unassembled WGS sequence"/>
</dbReference>
<organism evidence="9 10">
    <name type="scientific">Folsomia candida</name>
    <name type="common">Springtail</name>
    <dbReference type="NCBI Taxonomy" id="158441"/>
    <lineage>
        <taxon>Eukaryota</taxon>
        <taxon>Metazoa</taxon>
        <taxon>Ecdysozoa</taxon>
        <taxon>Arthropoda</taxon>
        <taxon>Hexapoda</taxon>
        <taxon>Collembola</taxon>
        <taxon>Entomobryomorpha</taxon>
        <taxon>Isotomoidea</taxon>
        <taxon>Isotomidae</taxon>
        <taxon>Proisotominae</taxon>
        <taxon>Folsomia</taxon>
    </lineage>
</organism>
<keyword evidence="7" id="KW-0238">DNA-binding</keyword>
<keyword evidence="5 7" id="KW-0694">RNA-binding</keyword>
<dbReference type="GO" id="GO:0003723">
    <property type="term" value="F:RNA binding"/>
    <property type="evidence" value="ECO:0007669"/>
    <property type="project" value="UniProtKB-UniRule"/>
</dbReference>
<dbReference type="OMA" id="REENWEN"/>
<dbReference type="GO" id="GO:0005737">
    <property type="term" value="C:cytoplasm"/>
    <property type="evidence" value="ECO:0007669"/>
    <property type="project" value="UniProtKB-SubCell"/>
</dbReference>
<dbReference type="OrthoDB" id="1421013at2759"/>
<dbReference type="InterPro" id="IPR007146">
    <property type="entry name" value="Sas10/Utp3/C1D"/>
</dbReference>
<evidence type="ECO:0000256" key="1">
    <source>
        <dbReference type="ARBA" id="ARBA00004123"/>
    </source>
</evidence>
<comment type="subunit">
    <text evidence="7">Monomer and homodimer.</text>
</comment>
<comment type="subcellular location">
    <subcellularLocation>
        <location evidence="7">Cytoplasm</location>
    </subcellularLocation>
    <subcellularLocation>
        <location evidence="7">Nucleus</location>
        <location evidence="7">Nucleolus</location>
    </subcellularLocation>
    <subcellularLocation>
        <location evidence="1 7">Nucleus</location>
    </subcellularLocation>
</comment>
<feature type="region of interest" description="Disordered" evidence="8">
    <location>
        <begin position="123"/>
        <end position="158"/>
    </location>
</feature>
<evidence type="ECO:0000256" key="5">
    <source>
        <dbReference type="ARBA" id="ARBA00022884"/>
    </source>
</evidence>
<evidence type="ECO:0000313" key="9">
    <source>
        <dbReference type="EMBL" id="OXA59433.1"/>
    </source>
</evidence>
<keyword evidence="4 7" id="KW-0698">rRNA processing</keyword>
<dbReference type="GO" id="GO:0000460">
    <property type="term" value="P:maturation of 5.8S rRNA"/>
    <property type="evidence" value="ECO:0007669"/>
    <property type="project" value="TreeGrafter"/>
</dbReference>
<reference evidence="9 10" key="1">
    <citation type="submission" date="2015-12" db="EMBL/GenBank/DDBJ databases">
        <title>The genome of Folsomia candida.</title>
        <authorList>
            <person name="Faddeeva A."/>
            <person name="Derks M.F."/>
            <person name="Anvar Y."/>
            <person name="Smit S."/>
            <person name="Van Straalen N."/>
            <person name="Roelofs D."/>
        </authorList>
    </citation>
    <scope>NUCLEOTIDE SEQUENCE [LARGE SCALE GENOMIC DNA]</scope>
    <source>
        <strain evidence="9 10">VU population</strain>
        <tissue evidence="9">Whole body</tissue>
    </source>
</reference>
<sequence>MSELTPEVKGQIATMEATLAEAEKFFKPLEQVEYEGVTGDLESEDRARYDLTVLYAVNSLFWMLKRSCGEDPQNHGVKGEMDRIKERMLRLKEIQDKVNMPRVNKGAAERIVRHELNLHKNVKKRLKPPREENWENEKKEAAAEQTGNITDRELRTRL</sequence>
<proteinExistence type="inferred from homology"/>
<gene>
    <name evidence="9" type="ORF">Fcan01_05311</name>
</gene>
<name>A0A226EP74_FOLCA</name>
<evidence type="ECO:0000256" key="6">
    <source>
        <dbReference type="ARBA" id="ARBA00023242"/>
    </source>
</evidence>
<comment type="caution">
    <text evidence="9">The sequence shown here is derived from an EMBL/GenBank/DDBJ whole genome shotgun (WGS) entry which is preliminary data.</text>
</comment>
<evidence type="ECO:0000256" key="7">
    <source>
        <dbReference type="RuleBase" id="RU368003"/>
    </source>
</evidence>
<dbReference type="EMBL" id="LNIX01000002">
    <property type="protein sequence ID" value="OXA59433.1"/>
    <property type="molecule type" value="Genomic_DNA"/>
</dbReference>
<dbReference type="PANTHER" id="PTHR15341:SF3">
    <property type="entry name" value="NUCLEAR NUCLEIC ACID-BINDING PROTEIN C1D"/>
    <property type="match status" value="1"/>
</dbReference>
<dbReference type="GO" id="GO:0003677">
    <property type="term" value="F:DNA binding"/>
    <property type="evidence" value="ECO:0007669"/>
    <property type="project" value="UniProtKB-KW"/>
</dbReference>
<evidence type="ECO:0000256" key="8">
    <source>
        <dbReference type="SAM" id="MobiDB-lite"/>
    </source>
</evidence>
<comment type="function">
    <text evidence="7">Plays a role in the recruitment of the exosome to pre-rRNA to mediate the 3'-5' end processing of the 5.8S rRNA.</text>
</comment>
<dbReference type="STRING" id="158441.A0A226EP74"/>
<dbReference type="GO" id="GO:0005730">
    <property type="term" value="C:nucleolus"/>
    <property type="evidence" value="ECO:0007669"/>
    <property type="project" value="UniProtKB-SubCell"/>
</dbReference>
<dbReference type="InterPro" id="IPR011082">
    <property type="entry name" value="Exosome-assoc_fac/DNA_repair"/>
</dbReference>
<keyword evidence="6 7" id="KW-0539">Nucleus</keyword>
<evidence type="ECO:0000256" key="4">
    <source>
        <dbReference type="ARBA" id="ARBA00022552"/>
    </source>
</evidence>
<feature type="compositionally biased region" description="Basic and acidic residues" evidence="8">
    <location>
        <begin position="128"/>
        <end position="142"/>
    </location>
</feature>
<evidence type="ECO:0000256" key="3">
    <source>
        <dbReference type="ARBA" id="ARBA00015212"/>
    </source>
</evidence>
<dbReference type="PANTHER" id="PTHR15341">
    <property type="entry name" value="SUN-COR STEROID HORMONE RECEPTOR CO-REPRESSOR"/>
    <property type="match status" value="1"/>
</dbReference>
<keyword evidence="10" id="KW-1185">Reference proteome</keyword>
<accession>A0A226EP74</accession>
<evidence type="ECO:0000256" key="2">
    <source>
        <dbReference type="ARBA" id="ARBA00009154"/>
    </source>
</evidence>
<dbReference type="GO" id="GO:0000178">
    <property type="term" value="C:exosome (RNase complex)"/>
    <property type="evidence" value="ECO:0007669"/>
    <property type="project" value="TreeGrafter"/>
</dbReference>
<comment type="similarity">
    <text evidence="2 7">Belongs to the C1D family.</text>
</comment>
<dbReference type="AlphaFoldDB" id="A0A226EP74"/>
<evidence type="ECO:0000313" key="10">
    <source>
        <dbReference type="Proteomes" id="UP000198287"/>
    </source>
</evidence>